<feature type="domain" description="Major facilitator superfamily (MFS) profile" evidence="8">
    <location>
        <begin position="14"/>
        <end position="486"/>
    </location>
</feature>
<gene>
    <name evidence="9" type="ordered locus">Tter_0751</name>
</gene>
<dbReference type="PROSITE" id="PS50850">
    <property type="entry name" value="MFS"/>
    <property type="match status" value="1"/>
</dbReference>
<sequence length="491" mass="51667">MVSEGLARNSRKLIVVGLMLATFLSAMDSSVVSTAMPTITGILGGFSLYSWVFSIYLLTSTVTVPIYGKLADLYGRKRVLLFGILVFLLGSGLCGLAQSMLQLVIFRGIQGIGAGAILPITMTIFGDIFSIEERARVQGLTGSVWGISAIVGPALGGLIVDNTSWRWVFLINLPAGLLSLLVLIFFFHEKTQVHQHSVDYVGAIALMAGSAALLLALTSGGRDWEWVSAQSISVFLFAVLSIIAFLLVEVRVSEPILPLSIFADRMIAVSGIASLLAGGVMIGATTYVPLFAQGSLGTSATVAGAVLATMSIGWPIASSLSGRLILRVGYRITAVVGGVFLVLGSGLLFYFSHLSSPLLIAVASFVIGAGMGFSTTAFIVGIQNAVDWSRRGVATSSNLFLRSMGASIWVALLGAIANNVLISDLNSPRAPQMINQLLQPGSSGAVVQGMESVRLAISHASQSVFFWQLVTACITFIAICFMPSGDINDKG</sequence>
<dbReference type="GO" id="GO:0022857">
    <property type="term" value="F:transmembrane transporter activity"/>
    <property type="evidence" value="ECO:0007669"/>
    <property type="project" value="InterPro"/>
</dbReference>
<dbReference type="SUPFAM" id="SSF103473">
    <property type="entry name" value="MFS general substrate transporter"/>
    <property type="match status" value="1"/>
</dbReference>
<evidence type="ECO:0000256" key="3">
    <source>
        <dbReference type="ARBA" id="ARBA00022475"/>
    </source>
</evidence>
<dbReference type="InterPro" id="IPR011701">
    <property type="entry name" value="MFS"/>
</dbReference>
<dbReference type="Pfam" id="PF07690">
    <property type="entry name" value="MFS_1"/>
    <property type="match status" value="1"/>
</dbReference>
<feature type="transmembrane region" description="Helical" evidence="7">
    <location>
        <begin position="165"/>
        <end position="186"/>
    </location>
</feature>
<evidence type="ECO:0000313" key="9">
    <source>
        <dbReference type="EMBL" id="ACZ41668.1"/>
    </source>
</evidence>
<proteinExistence type="predicted"/>
<dbReference type="OrthoDB" id="9816041at2"/>
<dbReference type="GO" id="GO:0005886">
    <property type="term" value="C:plasma membrane"/>
    <property type="evidence" value="ECO:0007669"/>
    <property type="project" value="UniProtKB-SubCell"/>
</dbReference>
<keyword evidence="6 7" id="KW-0472">Membrane</keyword>
<dbReference type="FunFam" id="1.20.1720.10:FF:000004">
    <property type="entry name" value="EmrB/QacA family drug resistance transporter"/>
    <property type="match status" value="1"/>
</dbReference>
<dbReference type="CDD" id="cd17502">
    <property type="entry name" value="MFS_Azr1_MDR_like"/>
    <property type="match status" value="1"/>
</dbReference>
<dbReference type="KEGG" id="ttr:Tter_0751"/>
<feature type="transmembrane region" description="Helical" evidence="7">
    <location>
        <begin position="358"/>
        <end position="382"/>
    </location>
</feature>
<feature type="transmembrane region" description="Helical" evidence="7">
    <location>
        <begin position="137"/>
        <end position="159"/>
    </location>
</feature>
<dbReference type="RefSeq" id="WP_012874703.1">
    <property type="nucleotide sequence ID" value="NC_013525.1"/>
</dbReference>
<evidence type="ECO:0000256" key="5">
    <source>
        <dbReference type="ARBA" id="ARBA00022989"/>
    </source>
</evidence>
<dbReference type="PANTHER" id="PTHR23501:SF191">
    <property type="entry name" value="VACUOLAR BASIC AMINO ACID TRANSPORTER 4"/>
    <property type="match status" value="1"/>
</dbReference>
<keyword evidence="2" id="KW-0813">Transport</keyword>
<dbReference type="InterPro" id="IPR020846">
    <property type="entry name" value="MFS_dom"/>
</dbReference>
<keyword evidence="3" id="KW-1003">Cell membrane</keyword>
<evidence type="ECO:0000256" key="6">
    <source>
        <dbReference type="ARBA" id="ARBA00023136"/>
    </source>
</evidence>
<feature type="transmembrane region" description="Helical" evidence="7">
    <location>
        <begin position="268"/>
        <end position="290"/>
    </location>
</feature>
<protein>
    <submittedName>
        <fullName evidence="9">Drug resistance transporter, EmrB/QacA subfamily</fullName>
    </submittedName>
</protein>
<feature type="transmembrane region" description="Helical" evidence="7">
    <location>
        <begin position="328"/>
        <end position="352"/>
    </location>
</feature>
<feature type="transmembrane region" description="Helical" evidence="7">
    <location>
        <begin position="229"/>
        <end position="248"/>
    </location>
</feature>
<dbReference type="HOGENOM" id="CLU_000960_2_5_0"/>
<dbReference type="EMBL" id="CP001825">
    <property type="protein sequence ID" value="ACZ41668.1"/>
    <property type="molecule type" value="Genomic_DNA"/>
</dbReference>
<evidence type="ECO:0000256" key="7">
    <source>
        <dbReference type="SAM" id="Phobius"/>
    </source>
</evidence>
<evidence type="ECO:0000313" key="10">
    <source>
        <dbReference type="Proteomes" id="UP000000323"/>
    </source>
</evidence>
<dbReference type="PANTHER" id="PTHR23501">
    <property type="entry name" value="MAJOR FACILITATOR SUPERFAMILY"/>
    <property type="match status" value="1"/>
</dbReference>
<feature type="transmembrane region" description="Helical" evidence="7">
    <location>
        <begin position="296"/>
        <end position="316"/>
    </location>
</feature>
<dbReference type="Gene3D" id="1.20.1720.10">
    <property type="entry name" value="Multidrug resistance protein D"/>
    <property type="match status" value="1"/>
</dbReference>
<evidence type="ECO:0000259" key="8">
    <source>
        <dbReference type="PROSITE" id="PS50850"/>
    </source>
</evidence>
<dbReference type="Proteomes" id="UP000000323">
    <property type="component" value="Chromosome 1"/>
</dbReference>
<keyword evidence="4 7" id="KW-0812">Transmembrane</keyword>
<reference evidence="10" key="1">
    <citation type="journal article" date="2010" name="Stand. Genomic Sci.">
        <title>Complete genome sequence of 'Thermobaculum terrenum' type strain (YNP1).</title>
        <authorList>
            <person name="Kiss H."/>
            <person name="Cleland D."/>
            <person name="Lapidus A."/>
            <person name="Lucas S."/>
            <person name="Glavina Del Rio T."/>
            <person name="Nolan M."/>
            <person name="Tice H."/>
            <person name="Han C."/>
            <person name="Goodwin L."/>
            <person name="Pitluck S."/>
            <person name="Liolios K."/>
            <person name="Ivanova N."/>
            <person name="Mavromatis K."/>
            <person name="Ovchinnikova G."/>
            <person name="Pati A."/>
            <person name="Chen A."/>
            <person name="Palaniappan K."/>
            <person name="Land M."/>
            <person name="Hauser L."/>
            <person name="Chang Y."/>
            <person name="Jeffries C."/>
            <person name="Lu M."/>
            <person name="Brettin T."/>
            <person name="Detter J."/>
            <person name="Goker M."/>
            <person name="Tindall B."/>
            <person name="Beck B."/>
            <person name="McDermott T."/>
            <person name="Woyke T."/>
            <person name="Bristow J."/>
            <person name="Eisen J."/>
            <person name="Markowitz V."/>
            <person name="Hugenholtz P."/>
            <person name="Kyrpides N."/>
            <person name="Klenk H."/>
            <person name="Cheng J."/>
        </authorList>
    </citation>
    <scope>NUCLEOTIDE SEQUENCE [LARGE SCALE GENOMIC DNA]</scope>
    <source>
        <strain evidence="10">ATCC BAA-798 / YNP1</strain>
    </source>
</reference>
<dbReference type="AlphaFoldDB" id="D1CFG2"/>
<feature type="transmembrane region" description="Helical" evidence="7">
    <location>
        <begin position="464"/>
        <end position="482"/>
    </location>
</feature>
<dbReference type="Gene3D" id="1.20.1250.20">
    <property type="entry name" value="MFS general substrate transporter like domains"/>
    <property type="match status" value="1"/>
</dbReference>
<dbReference type="eggNOG" id="COG0477">
    <property type="taxonomic scope" value="Bacteria"/>
</dbReference>
<name>D1CFG2_THET1</name>
<organism evidence="9 10">
    <name type="scientific">Thermobaculum terrenum (strain ATCC BAA-798 / CCMEE 7001 / YNP1)</name>
    <dbReference type="NCBI Taxonomy" id="525904"/>
    <lineage>
        <taxon>Bacteria</taxon>
        <taxon>Bacillati</taxon>
        <taxon>Chloroflexota</taxon>
        <taxon>Chloroflexia</taxon>
        <taxon>Candidatus Thermobaculales</taxon>
        <taxon>Candidatus Thermobaculaceae</taxon>
        <taxon>Thermobaculum</taxon>
    </lineage>
</organism>
<evidence type="ECO:0000256" key="4">
    <source>
        <dbReference type="ARBA" id="ARBA00022692"/>
    </source>
</evidence>
<accession>D1CFG2</accession>
<feature type="transmembrane region" description="Helical" evidence="7">
    <location>
        <begin position="79"/>
        <end position="98"/>
    </location>
</feature>
<keyword evidence="5 7" id="KW-1133">Transmembrane helix</keyword>
<dbReference type="PRINTS" id="PR01036">
    <property type="entry name" value="TCRTETB"/>
</dbReference>
<feature type="transmembrane region" description="Helical" evidence="7">
    <location>
        <begin position="104"/>
        <end position="125"/>
    </location>
</feature>
<evidence type="ECO:0000256" key="1">
    <source>
        <dbReference type="ARBA" id="ARBA00004651"/>
    </source>
</evidence>
<keyword evidence="10" id="KW-1185">Reference proteome</keyword>
<dbReference type="STRING" id="525904.Tter_0751"/>
<evidence type="ECO:0000256" key="2">
    <source>
        <dbReference type="ARBA" id="ARBA00022448"/>
    </source>
</evidence>
<comment type="subcellular location">
    <subcellularLocation>
        <location evidence="1">Cell membrane</location>
        <topology evidence="1">Multi-pass membrane protein</topology>
    </subcellularLocation>
</comment>
<feature type="transmembrane region" description="Helical" evidence="7">
    <location>
        <begin position="198"/>
        <end position="217"/>
    </location>
</feature>
<dbReference type="InterPro" id="IPR036259">
    <property type="entry name" value="MFS_trans_sf"/>
</dbReference>